<name>A0A1F8BB88_9BACT</name>
<dbReference type="STRING" id="1802517.A2892_01195"/>
<evidence type="ECO:0000313" key="2">
    <source>
        <dbReference type="EMBL" id="OGM60645.1"/>
    </source>
</evidence>
<dbReference type="Gene3D" id="3.90.550.10">
    <property type="entry name" value="Spore Coat Polysaccharide Biosynthesis Protein SpsA, Chain A"/>
    <property type="match status" value="1"/>
</dbReference>
<comment type="caution">
    <text evidence="2">The sequence shown here is derived from an EMBL/GenBank/DDBJ whole genome shotgun (WGS) entry which is preliminary data.</text>
</comment>
<proteinExistence type="predicted"/>
<dbReference type="EMBL" id="MGHD01000003">
    <property type="protein sequence ID" value="OGM60645.1"/>
    <property type="molecule type" value="Genomic_DNA"/>
</dbReference>
<dbReference type="PANTHER" id="PTHR10859:SF91">
    <property type="entry name" value="DOLICHYL-PHOSPHATE BETA-GLUCOSYLTRANSFERASE"/>
    <property type="match status" value="1"/>
</dbReference>
<dbReference type="GO" id="GO:0006487">
    <property type="term" value="P:protein N-linked glycosylation"/>
    <property type="evidence" value="ECO:0007669"/>
    <property type="project" value="TreeGrafter"/>
</dbReference>
<reference evidence="2 3" key="1">
    <citation type="journal article" date="2016" name="Nat. Commun.">
        <title>Thousands of microbial genomes shed light on interconnected biogeochemical processes in an aquifer system.</title>
        <authorList>
            <person name="Anantharaman K."/>
            <person name="Brown C.T."/>
            <person name="Hug L.A."/>
            <person name="Sharon I."/>
            <person name="Castelle C.J."/>
            <person name="Probst A.J."/>
            <person name="Thomas B.C."/>
            <person name="Singh A."/>
            <person name="Wilkins M.J."/>
            <person name="Karaoz U."/>
            <person name="Brodie E.L."/>
            <person name="Williams K.H."/>
            <person name="Hubbard S.S."/>
            <person name="Banfield J.F."/>
        </authorList>
    </citation>
    <scope>NUCLEOTIDE SEQUENCE [LARGE SCALE GENOMIC DNA]</scope>
</reference>
<gene>
    <name evidence="2" type="ORF">A2892_01195</name>
</gene>
<dbReference type="InterPro" id="IPR001173">
    <property type="entry name" value="Glyco_trans_2-like"/>
</dbReference>
<dbReference type="InterPro" id="IPR029044">
    <property type="entry name" value="Nucleotide-diphossugar_trans"/>
</dbReference>
<organism evidence="2 3">
    <name type="scientific">Candidatus Woesebacteria bacterium RIFCSPLOWO2_01_FULL_39_10b</name>
    <dbReference type="NCBI Taxonomy" id="1802517"/>
    <lineage>
        <taxon>Bacteria</taxon>
        <taxon>Candidatus Woeseibacteriota</taxon>
    </lineage>
</organism>
<dbReference type="PANTHER" id="PTHR10859">
    <property type="entry name" value="GLYCOSYL TRANSFERASE"/>
    <property type="match status" value="1"/>
</dbReference>
<dbReference type="SUPFAM" id="SSF53448">
    <property type="entry name" value="Nucleotide-diphospho-sugar transferases"/>
    <property type="match status" value="1"/>
</dbReference>
<accession>A0A1F8BB88</accession>
<dbReference type="AlphaFoldDB" id="A0A1F8BB88"/>
<evidence type="ECO:0000313" key="3">
    <source>
        <dbReference type="Proteomes" id="UP000176404"/>
    </source>
</evidence>
<sequence>MKNIFLTIVIPCYNEEANLKRGVLSEVRSFLKAKDFSWEVIVSDDGSTDESRELARKEIKNWRNFKLLENSHAGKPSALWSGIKVSKGTFVLFSDMDQSTPIGEIDKLLPLIKVSNVVIGSRGLGRKNFPLYRKIGAVVFMKLRKFMILSEINDTQCGFKLFNRKLVMKAFSKLGVLNKEEEVRGWKVTSYDVELLHILKKMGAKIKEVEVSWNDKDISKSKGGGVVCYILESKEMLNQIIRVKINDTKGLYRYTKHI</sequence>
<feature type="domain" description="Glycosyltransferase 2-like" evidence="1">
    <location>
        <begin position="7"/>
        <end position="169"/>
    </location>
</feature>
<dbReference type="Pfam" id="PF00535">
    <property type="entry name" value="Glycos_transf_2"/>
    <property type="match status" value="1"/>
</dbReference>
<protein>
    <recommendedName>
        <fullName evidence="1">Glycosyltransferase 2-like domain-containing protein</fullName>
    </recommendedName>
</protein>
<evidence type="ECO:0000259" key="1">
    <source>
        <dbReference type="Pfam" id="PF00535"/>
    </source>
</evidence>
<dbReference type="Proteomes" id="UP000176404">
    <property type="component" value="Unassembled WGS sequence"/>
</dbReference>